<name>A0ABN6KFJ4_9LEPT</name>
<reference evidence="1 2" key="1">
    <citation type="submission" date="2021-08" db="EMBL/GenBank/DDBJ databases">
        <title>Complete genome sequence of Leptospira kobayashii strain E30.</title>
        <authorList>
            <person name="Nakao R."/>
            <person name="Nakamura S."/>
            <person name="Masuzawa T."/>
            <person name="Koizumi N."/>
        </authorList>
    </citation>
    <scope>NUCLEOTIDE SEQUENCE [LARGE SCALE GENOMIC DNA]</scope>
    <source>
        <strain evidence="1 2">E30</strain>
    </source>
</reference>
<proteinExistence type="predicted"/>
<gene>
    <name evidence="1" type="ORF">LPTSP3_g16200</name>
</gene>
<sequence>MEKVWFITESSGGLGRSLAESENPPLRLALGKDAVEMIRRNDKTKSEEKEK</sequence>
<protein>
    <submittedName>
        <fullName evidence="1">Uncharacterized protein</fullName>
    </submittedName>
</protein>
<evidence type="ECO:0000313" key="2">
    <source>
        <dbReference type="Proteomes" id="UP000245263"/>
    </source>
</evidence>
<evidence type="ECO:0000313" key="1">
    <source>
        <dbReference type="EMBL" id="BDA78690.1"/>
    </source>
</evidence>
<dbReference type="EMBL" id="AP025028">
    <property type="protein sequence ID" value="BDA78690.1"/>
    <property type="molecule type" value="Genomic_DNA"/>
</dbReference>
<dbReference type="Proteomes" id="UP000245263">
    <property type="component" value="Chromosome 1"/>
</dbReference>
<keyword evidence="2" id="KW-1185">Reference proteome</keyword>
<dbReference type="RefSeq" id="WP_167837121.1">
    <property type="nucleotide sequence ID" value="NZ_AP025028.1"/>
</dbReference>
<accession>A0ABN6KFJ4</accession>
<organism evidence="1 2">
    <name type="scientific">Leptospira kobayashii</name>
    <dbReference type="NCBI Taxonomy" id="1917830"/>
    <lineage>
        <taxon>Bacteria</taxon>
        <taxon>Pseudomonadati</taxon>
        <taxon>Spirochaetota</taxon>
        <taxon>Spirochaetia</taxon>
        <taxon>Leptospirales</taxon>
        <taxon>Leptospiraceae</taxon>
        <taxon>Leptospira</taxon>
    </lineage>
</organism>